<dbReference type="OrthoDB" id="2262349at2759"/>
<feature type="active site" description="Nucleophile" evidence="1">
    <location>
        <position position="185"/>
    </location>
</feature>
<evidence type="ECO:0000313" key="3">
    <source>
        <dbReference type="EMBL" id="RUP15725.1"/>
    </source>
</evidence>
<dbReference type="Proteomes" id="UP000268093">
    <property type="component" value="Unassembled WGS sequence"/>
</dbReference>
<dbReference type="InterPro" id="IPR000246">
    <property type="entry name" value="Peptidase_T2"/>
</dbReference>
<comment type="caution">
    <text evidence="3">The sequence shown here is derived from an EMBL/GenBank/DDBJ whole genome shotgun (WGS) entry which is preliminary data.</text>
</comment>
<gene>
    <name evidence="3" type="ORF">BC936DRAFT_139579</name>
</gene>
<sequence length="267" mass="28976">MRVLRNGGIALEAVEKAIIELEASASLTAVVARWRCYGSNLTLHGAVECDASIMEGCNGRFGAIGAVPGESTSARFTSSLPHPSIDKYPSKASATRYRFLAGNGARDWARNHGIDVMDDATALISDGALDTYVSHLTRVNDDHRGRGEPLEPASSAFIQDREIKKRKVDLGFVEGDDVTGLGHDTVGAVCLDMRGNVAAGVSSGGISLKFPGRISDSDEFLAFSIRRRLEPNERNCGCLRLGCHVWVWLLGAKSYQRFARCRMQCDR</sequence>
<evidence type="ECO:0000256" key="1">
    <source>
        <dbReference type="PIRSR" id="PIRSR600246-1"/>
    </source>
</evidence>
<dbReference type="AlphaFoldDB" id="A0A433B9M2"/>
<dbReference type="GO" id="GO:0051604">
    <property type="term" value="P:protein maturation"/>
    <property type="evidence" value="ECO:0007669"/>
    <property type="project" value="TreeGrafter"/>
</dbReference>
<dbReference type="GO" id="GO:0004298">
    <property type="term" value="F:threonine-type endopeptidase activity"/>
    <property type="evidence" value="ECO:0007669"/>
    <property type="project" value="TreeGrafter"/>
</dbReference>
<keyword evidence="3" id="KW-0378">Hydrolase</keyword>
<evidence type="ECO:0000256" key="2">
    <source>
        <dbReference type="PIRSR" id="PIRSR600246-3"/>
    </source>
</evidence>
<dbReference type="PANTHER" id="PTHR10188:SF8">
    <property type="entry name" value="THREONINE ASPARTASE 1"/>
    <property type="match status" value="1"/>
</dbReference>
<reference evidence="3 4" key="1">
    <citation type="journal article" date="2018" name="New Phytol.">
        <title>Phylogenomics of Endogonaceae and evolution of mycorrhizas within Mucoromycota.</title>
        <authorList>
            <person name="Chang Y."/>
            <person name="Desiro A."/>
            <person name="Na H."/>
            <person name="Sandor L."/>
            <person name="Lipzen A."/>
            <person name="Clum A."/>
            <person name="Barry K."/>
            <person name="Grigoriev I.V."/>
            <person name="Martin F.M."/>
            <person name="Stajich J.E."/>
            <person name="Smith M.E."/>
            <person name="Bonito G."/>
            <person name="Spatafora J.W."/>
        </authorList>
    </citation>
    <scope>NUCLEOTIDE SEQUENCE [LARGE SCALE GENOMIC DNA]</scope>
    <source>
        <strain evidence="3 4">GMNB39</strain>
    </source>
</reference>
<proteinExistence type="predicted"/>
<dbReference type="GO" id="GO:0005737">
    <property type="term" value="C:cytoplasm"/>
    <property type="evidence" value="ECO:0007669"/>
    <property type="project" value="TreeGrafter"/>
</dbReference>
<dbReference type="Gene3D" id="3.60.20.30">
    <property type="entry name" value="(Glycosyl)asparaginase"/>
    <property type="match status" value="1"/>
</dbReference>
<protein>
    <submittedName>
        <fullName evidence="3">Nucleophile aminohydrolase</fullName>
    </submittedName>
</protein>
<dbReference type="Pfam" id="PF01112">
    <property type="entry name" value="Asparaginase_2"/>
    <property type="match status" value="1"/>
</dbReference>
<dbReference type="InterPro" id="IPR029055">
    <property type="entry name" value="Ntn_hydrolases_N"/>
</dbReference>
<dbReference type="EMBL" id="RBNI01015360">
    <property type="protein sequence ID" value="RUP15725.1"/>
    <property type="molecule type" value="Genomic_DNA"/>
</dbReference>
<name>A0A433B9M2_9FUNG</name>
<organism evidence="3 4">
    <name type="scientific">Jimgerdemannia flammicorona</name>
    <dbReference type="NCBI Taxonomy" id="994334"/>
    <lineage>
        <taxon>Eukaryota</taxon>
        <taxon>Fungi</taxon>
        <taxon>Fungi incertae sedis</taxon>
        <taxon>Mucoromycota</taxon>
        <taxon>Mucoromycotina</taxon>
        <taxon>Endogonomycetes</taxon>
        <taxon>Endogonales</taxon>
        <taxon>Endogonaceae</taxon>
        <taxon>Jimgerdemannia</taxon>
    </lineage>
</organism>
<dbReference type="PANTHER" id="PTHR10188">
    <property type="entry name" value="L-ASPARAGINASE"/>
    <property type="match status" value="1"/>
</dbReference>
<feature type="site" description="Cleavage; by autolysis" evidence="2">
    <location>
        <begin position="184"/>
        <end position="185"/>
    </location>
</feature>
<dbReference type="SUPFAM" id="SSF56235">
    <property type="entry name" value="N-terminal nucleophile aminohydrolases (Ntn hydrolases)"/>
    <property type="match status" value="1"/>
</dbReference>
<evidence type="ECO:0000313" key="4">
    <source>
        <dbReference type="Proteomes" id="UP000268093"/>
    </source>
</evidence>
<accession>A0A433B9M2</accession>
<keyword evidence="4" id="KW-1185">Reference proteome</keyword>